<evidence type="ECO:0000313" key="2">
    <source>
        <dbReference type="EMBL" id="GIG43913.1"/>
    </source>
</evidence>
<reference evidence="2" key="1">
    <citation type="submission" date="2021-01" db="EMBL/GenBank/DDBJ databases">
        <title>Whole genome shotgun sequence of Dactylosporangium siamense NBRC 106093.</title>
        <authorList>
            <person name="Komaki H."/>
            <person name="Tamura T."/>
        </authorList>
    </citation>
    <scope>NUCLEOTIDE SEQUENCE</scope>
    <source>
        <strain evidence="2">NBRC 106093</strain>
    </source>
</reference>
<dbReference type="Proteomes" id="UP000660611">
    <property type="component" value="Unassembled WGS sequence"/>
</dbReference>
<feature type="transmembrane region" description="Helical" evidence="1">
    <location>
        <begin position="20"/>
        <end position="39"/>
    </location>
</feature>
<feature type="transmembrane region" description="Helical" evidence="1">
    <location>
        <begin position="178"/>
        <end position="198"/>
    </location>
</feature>
<evidence type="ECO:0000256" key="1">
    <source>
        <dbReference type="SAM" id="Phobius"/>
    </source>
</evidence>
<comment type="caution">
    <text evidence="2">The sequence shown here is derived from an EMBL/GenBank/DDBJ whole genome shotgun (WGS) entry which is preliminary data.</text>
</comment>
<dbReference type="AlphaFoldDB" id="A0A919PKN7"/>
<evidence type="ECO:0000313" key="3">
    <source>
        <dbReference type="Proteomes" id="UP000660611"/>
    </source>
</evidence>
<accession>A0A919PKN7</accession>
<dbReference type="RefSeq" id="WP_203845768.1">
    <property type="nucleotide sequence ID" value="NZ_BAAAVW010000006.1"/>
</dbReference>
<dbReference type="EMBL" id="BONQ01000029">
    <property type="protein sequence ID" value="GIG43913.1"/>
    <property type="molecule type" value="Genomic_DNA"/>
</dbReference>
<organism evidence="2 3">
    <name type="scientific">Dactylosporangium siamense</name>
    <dbReference type="NCBI Taxonomy" id="685454"/>
    <lineage>
        <taxon>Bacteria</taxon>
        <taxon>Bacillati</taxon>
        <taxon>Actinomycetota</taxon>
        <taxon>Actinomycetes</taxon>
        <taxon>Micromonosporales</taxon>
        <taxon>Micromonosporaceae</taxon>
        <taxon>Dactylosporangium</taxon>
    </lineage>
</organism>
<sequence>MSDAATTQFVLVRSRRRAGLPLAVTVLFRGLVVAYAVLLGAEGPYLLLVIGIFGLAGVIGLVAFIATLNSPPATLSADGLRVRAEAISPGLTDIAWSDVREAWFAYYGSQRSLGVLAGTRERAYVTPIPDGTIDPAEVAAAVHELSGGLVTVADTPPARPQTGSAMFRRGGYGRERKTSLLIAVLPWVAILALLPWLLDTPQPWDQSWWPGYHQ</sequence>
<keyword evidence="1" id="KW-0472">Membrane</keyword>
<keyword evidence="1" id="KW-1133">Transmembrane helix</keyword>
<name>A0A919PKN7_9ACTN</name>
<keyword evidence="1" id="KW-0812">Transmembrane</keyword>
<proteinExistence type="predicted"/>
<gene>
    <name evidence="2" type="ORF">Dsi01nite_019540</name>
</gene>
<protein>
    <recommendedName>
        <fullName evidence="4">PH domain-containing protein</fullName>
    </recommendedName>
</protein>
<evidence type="ECO:0008006" key="4">
    <source>
        <dbReference type="Google" id="ProtNLM"/>
    </source>
</evidence>
<feature type="transmembrane region" description="Helical" evidence="1">
    <location>
        <begin position="45"/>
        <end position="66"/>
    </location>
</feature>
<keyword evidence="3" id="KW-1185">Reference proteome</keyword>